<protein>
    <submittedName>
        <fullName evidence="1">Uncharacterized protein</fullName>
    </submittedName>
</protein>
<accession>A0ABT4UBI4</accession>
<dbReference type="RefSeq" id="WP_270689634.1">
    <property type="nucleotide sequence ID" value="NZ_JAQFWQ010000113.1"/>
</dbReference>
<organism evidence="1 2">
    <name type="scientific">Nocardiopsis endophytica</name>
    <dbReference type="NCBI Taxonomy" id="3018445"/>
    <lineage>
        <taxon>Bacteria</taxon>
        <taxon>Bacillati</taxon>
        <taxon>Actinomycetota</taxon>
        <taxon>Actinomycetes</taxon>
        <taxon>Streptosporangiales</taxon>
        <taxon>Nocardiopsidaceae</taxon>
        <taxon>Nocardiopsis</taxon>
    </lineage>
</organism>
<gene>
    <name evidence="1" type="ORF">O4J56_26815</name>
</gene>
<evidence type="ECO:0000313" key="1">
    <source>
        <dbReference type="EMBL" id="MDA2814290.1"/>
    </source>
</evidence>
<reference evidence="1 2" key="1">
    <citation type="submission" date="2023-01" db="EMBL/GenBank/DDBJ databases">
        <title>Draft genome sequence of Nocardiopsis sp. RSe5-2 isolated from halophytes.</title>
        <authorList>
            <person name="Duangmal K."/>
            <person name="Chantavorakit T."/>
        </authorList>
    </citation>
    <scope>NUCLEOTIDE SEQUENCE [LARGE SCALE GENOMIC DNA]</scope>
    <source>
        <strain evidence="1 2">RSe5-2</strain>
    </source>
</reference>
<name>A0ABT4UBI4_9ACTN</name>
<keyword evidence="2" id="KW-1185">Reference proteome</keyword>
<dbReference type="Proteomes" id="UP001527866">
    <property type="component" value="Unassembled WGS sequence"/>
</dbReference>
<proteinExistence type="predicted"/>
<comment type="caution">
    <text evidence="1">The sequence shown here is derived from an EMBL/GenBank/DDBJ whole genome shotgun (WGS) entry which is preliminary data.</text>
</comment>
<sequence>MNDTVDGLSAKTMAQIRRIEVLHPLLHPGATREALRTWEEYARSLSTWTMLEALRGEAVIGCGIPECCPTPVEDREPLSVVLHALRRPQARDLRARVGQADALHGFPDHGFPPA</sequence>
<evidence type="ECO:0000313" key="2">
    <source>
        <dbReference type="Proteomes" id="UP001527866"/>
    </source>
</evidence>
<dbReference type="EMBL" id="JAQFWQ010000113">
    <property type="protein sequence ID" value="MDA2814290.1"/>
    <property type="molecule type" value="Genomic_DNA"/>
</dbReference>